<organism evidence="2 3">
    <name type="scientific">Liparis tanakae</name>
    <name type="common">Tanaka's snailfish</name>
    <dbReference type="NCBI Taxonomy" id="230148"/>
    <lineage>
        <taxon>Eukaryota</taxon>
        <taxon>Metazoa</taxon>
        <taxon>Chordata</taxon>
        <taxon>Craniata</taxon>
        <taxon>Vertebrata</taxon>
        <taxon>Euteleostomi</taxon>
        <taxon>Actinopterygii</taxon>
        <taxon>Neopterygii</taxon>
        <taxon>Teleostei</taxon>
        <taxon>Neoteleostei</taxon>
        <taxon>Acanthomorphata</taxon>
        <taxon>Eupercaria</taxon>
        <taxon>Perciformes</taxon>
        <taxon>Cottioidei</taxon>
        <taxon>Cottales</taxon>
        <taxon>Liparidae</taxon>
        <taxon>Liparis</taxon>
    </lineage>
</organism>
<accession>A0A4Z2G227</accession>
<dbReference type="EMBL" id="SRLO01000734">
    <property type="protein sequence ID" value="TNN47608.1"/>
    <property type="molecule type" value="Genomic_DNA"/>
</dbReference>
<keyword evidence="3" id="KW-1185">Reference proteome</keyword>
<protein>
    <submittedName>
        <fullName evidence="2">Uncharacterized protein</fullName>
    </submittedName>
</protein>
<feature type="region of interest" description="Disordered" evidence="1">
    <location>
        <begin position="1"/>
        <end position="20"/>
    </location>
</feature>
<dbReference type="AlphaFoldDB" id="A0A4Z2G227"/>
<name>A0A4Z2G227_9TELE</name>
<evidence type="ECO:0000313" key="2">
    <source>
        <dbReference type="EMBL" id="TNN47608.1"/>
    </source>
</evidence>
<sequence>MKESPLIPLDHQRAPSPKLSEEKITKRLLGSRENHHRIRSSLRNHLGTGDAFRGPRLAHVNLKGSPQAYHDEQEITQMDDGKNL</sequence>
<comment type="caution">
    <text evidence="2">The sequence shown here is derived from an EMBL/GenBank/DDBJ whole genome shotgun (WGS) entry which is preliminary data.</text>
</comment>
<evidence type="ECO:0000313" key="3">
    <source>
        <dbReference type="Proteomes" id="UP000314294"/>
    </source>
</evidence>
<evidence type="ECO:0000256" key="1">
    <source>
        <dbReference type="SAM" id="MobiDB-lite"/>
    </source>
</evidence>
<dbReference type="Proteomes" id="UP000314294">
    <property type="component" value="Unassembled WGS sequence"/>
</dbReference>
<gene>
    <name evidence="2" type="ORF">EYF80_042211</name>
</gene>
<reference evidence="2 3" key="1">
    <citation type="submission" date="2019-03" db="EMBL/GenBank/DDBJ databases">
        <title>First draft genome of Liparis tanakae, snailfish: a comprehensive survey of snailfish specific genes.</title>
        <authorList>
            <person name="Kim W."/>
            <person name="Song I."/>
            <person name="Jeong J.-H."/>
            <person name="Kim D."/>
            <person name="Kim S."/>
            <person name="Ryu S."/>
            <person name="Song J.Y."/>
            <person name="Lee S.K."/>
        </authorList>
    </citation>
    <scope>NUCLEOTIDE SEQUENCE [LARGE SCALE GENOMIC DNA]</scope>
    <source>
        <tissue evidence="2">Muscle</tissue>
    </source>
</reference>
<proteinExistence type="predicted"/>